<dbReference type="EMBL" id="ON649699">
    <property type="protein sequence ID" value="UVF62279.1"/>
    <property type="molecule type" value="Genomic_DNA"/>
</dbReference>
<dbReference type="SUPFAM" id="SSF56563">
    <property type="entry name" value="Major capsid protein gp5"/>
    <property type="match status" value="1"/>
</dbReference>
<dbReference type="Proteomes" id="UP001156919">
    <property type="component" value="Segment"/>
</dbReference>
<evidence type="ECO:0000313" key="2">
    <source>
        <dbReference type="EMBL" id="UVF62279.1"/>
    </source>
</evidence>
<dbReference type="GO" id="GO:0008233">
    <property type="term" value="F:peptidase activity"/>
    <property type="evidence" value="ECO:0007669"/>
    <property type="project" value="UniProtKB-KW"/>
</dbReference>
<protein>
    <submittedName>
        <fullName evidence="2">Prohead protease</fullName>
    </submittedName>
</protein>
<keyword evidence="2" id="KW-0378">Hydrolase</keyword>
<accession>A0A976UAE9</accession>
<keyword evidence="3" id="KW-1185">Reference proteome</keyword>
<proteinExistence type="predicted"/>
<evidence type="ECO:0000256" key="1">
    <source>
        <dbReference type="SAM" id="Coils"/>
    </source>
</evidence>
<keyword evidence="2" id="KW-0645">Protease</keyword>
<evidence type="ECO:0000313" key="3">
    <source>
        <dbReference type="Proteomes" id="UP001156919"/>
    </source>
</evidence>
<dbReference type="GO" id="GO:0006508">
    <property type="term" value="P:proteolysis"/>
    <property type="evidence" value="ECO:0007669"/>
    <property type="project" value="UniProtKB-KW"/>
</dbReference>
<reference evidence="2 3" key="1">
    <citation type="submission" date="2022-05" db="EMBL/GenBank/DDBJ databases">
        <title>Diverse viruses of marine archaea discovered using metagenomics.</title>
        <authorList>
            <person name="Zhou Y."/>
        </authorList>
    </citation>
    <scope>NUCLEOTIDE SEQUENCE [LARGE SCALE GENOMIC DNA]</scope>
    <source>
        <strain evidence="2">YSH_462411</strain>
    </source>
</reference>
<feature type="coiled-coil region" evidence="1">
    <location>
        <begin position="128"/>
        <end position="165"/>
    </location>
</feature>
<keyword evidence="1" id="KW-0175">Coiled coil</keyword>
<name>A0A976UAE9_9CAUD</name>
<sequence>MEGIGITSTPGVPSTTLSIVEKIMEWEPIVNDKCTRCEAVDTDKKCLANCSNNQKEKESNLMTKENECPEGKVFDADKGECVAKSKETVSDMAAGVDQEKPAENPCGQGSKLLDGKCVPADNTESCGCKEQKHEVANVDEINKTLKEQKEMISELKEIINKTTEKEVSELKRMEDFNKNLYKTAKLSTSGVGINSFSKNDIGYIATEGRSALKKFGAYSFDIDLSNEWVKEHLNRNKLQEAISFSGDQSNKVAAMNDVFVLPGGKYLKSIRDLVRFYDIPNGTDQIKIFKGDIPNNGTITEGTATGASTHTITTVTLSADTVTGVAQKIKGADIEDSPFEIFDYVAQTARAEVLESEATLVFTTAAAAATPGLWLNANSGATITHTDIASMTQDHTSIAVGLQHYENQGYDTSFGAIGYYLHPKAMRELRTSSNLIRLVQEGDANITKTGRLTHLYGVELIPGNAVDTDDNTTNDVYNNVMFVKGHTFALGSKRDLTIDMRKIPNESAFDWAWTQRKNSTTFDATSFVRISSAQ</sequence>
<organism evidence="2 3">
    <name type="scientific">Nitrososphaeria virus YSH_462411</name>
    <dbReference type="NCBI Taxonomy" id="3071321"/>
    <lineage>
        <taxon>Viruses</taxon>
        <taxon>Duplodnaviria</taxon>
        <taxon>Heunggongvirae</taxon>
        <taxon>Uroviricota</taxon>
        <taxon>Caudoviricetes</taxon>
        <taxon>Juravirales</taxon>
        <taxon>Yangangviridae</taxon>
        <taxon>Nohelivirus</taxon>
        <taxon>Nohelivirus yangshanense</taxon>
    </lineage>
</organism>